<organism evidence="2 3">
    <name type="scientific">Bacillus mycoides</name>
    <dbReference type="NCBI Taxonomy" id="1405"/>
    <lineage>
        <taxon>Bacteria</taxon>
        <taxon>Bacillati</taxon>
        <taxon>Bacillota</taxon>
        <taxon>Bacilli</taxon>
        <taxon>Bacillales</taxon>
        <taxon>Bacillaceae</taxon>
        <taxon>Bacillus</taxon>
        <taxon>Bacillus cereus group</taxon>
    </lineage>
</organism>
<name>A0A109G4M8_BACMY</name>
<proteinExistence type="predicted"/>
<dbReference type="Proteomes" id="UP000065797">
    <property type="component" value="Unassembled WGS sequence"/>
</dbReference>
<dbReference type="CDD" id="cd04301">
    <property type="entry name" value="NAT_SF"/>
    <property type="match status" value="1"/>
</dbReference>
<dbReference type="SUPFAM" id="SSF55729">
    <property type="entry name" value="Acyl-CoA N-acyltransferases (Nat)"/>
    <property type="match status" value="1"/>
</dbReference>
<evidence type="ECO:0000313" key="3">
    <source>
        <dbReference type="Proteomes" id="UP000065797"/>
    </source>
</evidence>
<reference evidence="2 3" key="1">
    <citation type="submission" date="2016-01" db="EMBL/GenBank/DDBJ databases">
        <authorList>
            <person name="McClelland M."/>
            <person name="Jain A."/>
            <person name="Saraogi P."/>
            <person name="Mendelson R."/>
            <person name="Westerman R."/>
            <person name="SanMiguel P."/>
            <person name="Csonka L."/>
        </authorList>
    </citation>
    <scope>NUCLEOTIDE SEQUENCE [LARGE SCALE GENOMIC DNA]</scope>
    <source>
        <strain evidence="2 3">PE8-15</strain>
    </source>
</reference>
<gene>
    <name evidence="2" type="ORF">AWW70_18520</name>
</gene>
<feature type="domain" description="N-acetyltransferase" evidence="1">
    <location>
        <begin position="1"/>
        <end position="145"/>
    </location>
</feature>
<dbReference type="EMBL" id="LRPH01000064">
    <property type="protein sequence ID" value="KWU60185.1"/>
    <property type="molecule type" value="Genomic_DNA"/>
</dbReference>
<dbReference type="AlphaFoldDB" id="A0A109G4M8"/>
<dbReference type="PROSITE" id="PS51186">
    <property type="entry name" value="GNAT"/>
    <property type="match status" value="1"/>
</dbReference>
<accession>A0A109G4M8</accession>
<dbReference type="InterPro" id="IPR016181">
    <property type="entry name" value="Acyl_CoA_acyltransferase"/>
</dbReference>
<evidence type="ECO:0000313" key="2">
    <source>
        <dbReference type="EMBL" id="KWU60185.1"/>
    </source>
</evidence>
<evidence type="ECO:0000259" key="1">
    <source>
        <dbReference type="PROSITE" id="PS51186"/>
    </source>
</evidence>
<keyword evidence="2" id="KW-0808">Transferase</keyword>
<comment type="caution">
    <text evidence="2">The sequence shown here is derived from an EMBL/GenBank/DDBJ whole genome shotgun (WGS) entry which is preliminary data.</text>
</comment>
<dbReference type="RefSeq" id="WP_060750885.1">
    <property type="nucleotide sequence ID" value="NZ_LRPH01000064.1"/>
</dbReference>
<dbReference type="GO" id="GO:0016747">
    <property type="term" value="F:acyltransferase activity, transferring groups other than amino-acyl groups"/>
    <property type="evidence" value="ECO:0007669"/>
    <property type="project" value="InterPro"/>
</dbReference>
<sequence>MITVKHIDASETYLLRQKVLRPNQSLEDCKYDSDYETDAFHLGAFLYDELVSIASFSKEIHPDLQADTHYRLRGMATLPNFRNQHAGSSLIRKAEQVLQEREANILWCNARITVADYYKRLGFHEHGEIFEIDPIGLHKVMYKEI</sequence>
<dbReference type="InterPro" id="IPR000182">
    <property type="entry name" value="GNAT_dom"/>
</dbReference>
<protein>
    <submittedName>
        <fullName evidence="2">Acetyltransferase</fullName>
    </submittedName>
</protein>
<dbReference type="Gene3D" id="3.40.630.30">
    <property type="match status" value="1"/>
</dbReference>
<dbReference type="Pfam" id="PF00583">
    <property type="entry name" value="Acetyltransf_1"/>
    <property type="match status" value="1"/>
</dbReference>